<sequence>MQLRVLGSSGVKVSPVCLGTMMFGAQTTEKVAASIIGAAKNAGVNFIDTADVYVRG</sequence>
<feature type="non-terminal residue" evidence="3">
    <location>
        <position position="56"/>
    </location>
</feature>
<dbReference type="AlphaFoldDB" id="A0A382TN30"/>
<dbReference type="InterPro" id="IPR023210">
    <property type="entry name" value="NADP_OxRdtase_dom"/>
</dbReference>
<feature type="domain" description="NADP-dependent oxidoreductase" evidence="2">
    <location>
        <begin position="16"/>
        <end position="53"/>
    </location>
</feature>
<protein>
    <recommendedName>
        <fullName evidence="2">NADP-dependent oxidoreductase domain-containing protein</fullName>
    </recommendedName>
</protein>
<evidence type="ECO:0000313" key="3">
    <source>
        <dbReference type="EMBL" id="SVD23353.1"/>
    </source>
</evidence>
<dbReference type="SUPFAM" id="SSF51430">
    <property type="entry name" value="NAD(P)-linked oxidoreductase"/>
    <property type="match status" value="1"/>
</dbReference>
<reference evidence="3" key="1">
    <citation type="submission" date="2018-05" db="EMBL/GenBank/DDBJ databases">
        <authorList>
            <person name="Lanie J.A."/>
            <person name="Ng W.-L."/>
            <person name="Kazmierczak K.M."/>
            <person name="Andrzejewski T.M."/>
            <person name="Davidsen T.M."/>
            <person name="Wayne K.J."/>
            <person name="Tettelin H."/>
            <person name="Glass J.I."/>
            <person name="Rusch D."/>
            <person name="Podicherti R."/>
            <person name="Tsui H.-C.T."/>
            <person name="Winkler M.E."/>
        </authorList>
    </citation>
    <scope>NUCLEOTIDE SEQUENCE</scope>
</reference>
<keyword evidence="1" id="KW-0560">Oxidoreductase</keyword>
<dbReference type="PANTHER" id="PTHR43364">
    <property type="entry name" value="NADH-SPECIFIC METHYLGLYOXAL REDUCTASE-RELATED"/>
    <property type="match status" value="1"/>
</dbReference>
<dbReference type="InterPro" id="IPR036812">
    <property type="entry name" value="NAD(P)_OxRdtase_dom_sf"/>
</dbReference>
<accession>A0A382TN30</accession>
<dbReference type="GO" id="GO:0005829">
    <property type="term" value="C:cytosol"/>
    <property type="evidence" value="ECO:0007669"/>
    <property type="project" value="TreeGrafter"/>
</dbReference>
<dbReference type="GO" id="GO:0016491">
    <property type="term" value="F:oxidoreductase activity"/>
    <property type="evidence" value="ECO:0007669"/>
    <property type="project" value="UniProtKB-KW"/>
</dbReference>
<dbReference type="InterPro" id="IPR050523">
    <property type="entry name" value="AKR_Detox_Biosynth"/>
</dbReference>
<name>A0A382TN30_9ZZZZ</name>
<dbReference type="EMBL" id="UINC01137795">
    <property type="protein sequence ID" value="SVD23353.1"/>
    <property type="molecule type" value="Genomic_DNA"/>
</dbReference>
<evidence type="ECO:0000259" key="2">
    <source>
        <dbReference type="Pfam" id="PF00248"/>
    </source>
</evidence>
<evidence type="ECO:0000256" key="1">
    <source>
        <dbReference type="ARBA" id="ARBA00023002"/>
    </source>
</evidence>
<dbReference type="Pfam" id="PF00248">
    <property type="entry name" value="Aldo_ket_red"/>
    <property type="match status" value="1"/>
</dbReference>
<dbReference type="Gene3D" id="3.20.20.100">
    <property type="entry name" value="NADP-dependent oxidoreductase domain"/>
    <property type="match status" value="1"/>
</dbReference>
<dbReference type="PANTHER" id="PTHR43364:SF4">
    <property type="entry name" value="NAD(P)-LINKED OXIDOREDUCTASE SUPERFAMILY PROTEIN"/>
    <property type="match status" value="1"/>
</dbReference>
<proteinExistence type="predicted"/>
<organism evidence="3">
    <name type="scientific">marine metagenome</name>
    <dbReference type="NCBI Taxonomy" id="408172"/>
    <lineage>
        <taxon>unclassified sequences</taxon>
        <taxon>metagenomes</taxon>
        <taxon>ecological metagenomes</taxon>
    </lineage>
</organism>
<gene>
    <name evidence="3" type="ORF">METZ01_LOCUS376207</name>
</gene>